<proteinExistence type="predicted"/>
<accession>A0A0F9GZU4</accession>
<protein>
    <submittedName>
        <fullName evidence="1">Uncharacterized protein</fullName>
    </submittedName>
</protein>
<comment type="caution">
    <text evidence="1">The sequence shown here is derived from an EMBL/GenBank/DDBJ whole genome shotgun (WGS) entry which is preliminary data.</text>
</comment>
<name>A0A0F9GZU4_9ZZZZ</name>
<reference evidence="1" key="1">
    <citation type="journal article" date="2015" name="Nature">
        <title>Complex archaea that bridge the gap between prokaryotes and eukaryotes.</title>
        <authorList>
            <person name="Spang A."/>
            <person name="Saw J.H."/>
            <person name="Jorgensen S.L."/>
            <person name="Zaremba-Niedzwiedzka K."/>
            <person name="Martijn J."/>
            <person name="Lind A.E."/>
            <person name="van Eijk R."/>
            <person name="Schleper C."/>
            <person name="Guy L."/>
            <person name="Ettema T.J."/>
        </authorList>
    </citation>
    <scope>NUCLEOTIDE SEQUENCE</scope>
</reference>
<evidence type="ECO:0000313" key="1">
    <source>
        <dbReference type="EMBL" id="KKL74870.1"/>
    </source>
</evidence>
<organism evidence="1">
    <name type="scientific">marine sediment metagenome</name>
    <dbReference type="NCBI Taxonomy" id="412755"/>
    <lineage>
        <taxon>unclassified sequences</taxon>
        <taxon>metagenomes</taxon>
        <taxon>ecological metagenomes</taxon>
    </lineage>
</organism>
<gene>
    <name evidence="1" type="ORF">LCGC14_2060640</name>
</gene>
<feature type="non-terminal residue" evidence="1">
    <location>
        <position position="1"/>
    </location>
</feature>
<sequence length="122" mass="12246">TLTNLTTQGSVAAPSRVTPAGARKISGVLVAAAADQLAEGAANILVRLGGNAIRGGEQTIICAGLAGNTVVSGSDLPPVYNPLFMLENADIEVDGSEVIDISAEVVGDDLGDATLVVTLIFE</sequence>
<dbReference type="EMBL" id="LAZR01024520">
    <property type="protein sequence ID" value="KKL74870.1"/>
    <property type="molecule type" value="Genomic_DNA"/>
</dbReference>
<dbReference type="AlphaFoldDB" id="A0A0F9GZU4"/>